<organism evidence="1 2">
    <name type="scientific">Dyadobacter fanqingshengii</name>
    <dbReference type="NCBI Taxonomy" id="2906443"/>
    <lineage>
        <taxon>Bacteria</taxon>
        <taxon>Pseudomonadati</taxon>
        <taxon>Bacteroidota</taxon>
        <taxon>Cytophagia</taxon>
        <taxon>Cytophagales</taxon>
        <taxon>Spirosomataceae</taxon>
        <taxon>Dyadobacter</taxon>
    </lineage>
</organism>
<gene>
    <name evidence="1" type="ORF">LXM24_13665</name>
</gene>
<protein>
    <submittedName>
        <fullName evidence="1">Uncharacterized protein</fullName>
    </submittedName>
</protein>
<evidence type="ECO:0000313" key="2">
    <source>
        <dbReference type="Proteomes" id="UP001139700"/>
    </source>
</evidence>
<dbReference type="AlphaFoldDB" id="A0A9X1PC09"/>
<name>A0A9X1PC09_9BACT</name>
<keyword evidence="2" id="KW-1185">Reference proteome</keyword>
<accession>A0A9X1PC09</accession>
<sequence>MEIDDKTELSKKIEALLAEGDAAIADARSYLISQGELVDLSEWVTIKEYCHRFEIKNVETVLNWISRGIVPRENIMVVEEFNNTKLIKAVPYAVRGARVL</sequence>
<reference evidence="1" key="1">
    <citation type="submission" date="2021-12" db="EMBL/GenBank/DDBJ databases">
        <title>Novel species in genus Dyadobacter.</title>
        <authorList>
            <person name="Ma C."/>
        </authorList>
    </citation>
    <scope>NUCLEOTIDE SEQUENCE</scope>
    <source>
        <strain evidence="1">CY399</strain>
    </source>
</reference>
<dbReference type="EMBL" id="JAJTTA010000002">
    <property type="protein sequence ID" value="MCF0041143.1"/>
    <property type="molecule type" value="Genomic_DNA"/>
</dbReference>
<comment type="caution">
    <text evidence="1">The sequence shown here is derived from an EMBL/GenBank/DDBJ whole genome shotgun (WGS) entry which is preliminary data.</text>
</comment>
<dbReference type="Proteomes" id="UP001139700">
    <property type="component" value="Unassembled WGS sequence"/>
</dbReference>
<evidence type="ECO:0000313" key="1">
    <source>
        <dbReference type="EMBL" id="MCF0041143.1"/>
    </source>
</evidence>
<dbReference type="RefSeq" id="WP_234613695.1">
    <property type="nucleotide sequence ID" value="NZ_CP098806.1"/>
</dbReference>
<proteinExistence type="predicted"/>